<evidence type="ECO:0000313" key="7">
    <source>
        <dbReference type="Proteomes" id="UP000198304"/>
    </source>
</evidence>
<dbReference type="PROSITE" id="PS00059">
    <property type="entry name" value="ADH_ZINC"/>
    <property type="match status" value="1"/>
</dbReference>
<dbReference type="InterPro" id="IPR013154">
    <property type="entry name" value="ADH-like_N"/>
</dbReference>
<dbReference type="InterPro" id="IPR002328">
    <property type="entry name" value="ADH_Zn_CS"/>
</dbReference>
<keyword evidence="7" id="KW-1185">Reference proteome</keyword>
<dbReference type="CDD" id="cd08261">
    <property type="entry name" value="Zn_ADH7"/>
    <property type="match status" value="1"/>
</dbReference>
<dbReference type="InterPro" id="IPR050129">
    <property type="entry name" value="Zn_alcohol_dh"/>
</dbReference>
<dbReference type="Pfam" id="PF00107">
    <property type="entry name" value="ADH_zinc_N"/>
    <property type="match status" value="1"/>
</dbReference>
<evidence type="ECO:0000313" key="6">
    <source>
        <dbReference type="EMBL" id="SNT06124.1"/>
    </source>
</evidence>
<accession>A0A239JMY6</accession>
<dbReference type="RefSeq" id="WP_089285027.1">
    <property type="nucleotide sequence ID" value="NZ_FZOJ01000036.1"/>
</dbReference>
<keyword evidence="1 4" id="KW-0479">Metal-binding</keyword>
<protein>
    <submittedName>
        <fullName evidence="6">L-gulonate 5-dehydrogenase</fullName>
    </submittedName>
</protein>
<evidence type="ECO:0000256" key="2">
    <source>
        <dbReference type="ARBA" id="ARBA00022833"/>
    </source>
</evidence>
<dbReference type="GO" id="GO:0016491">
    <property type="term" value="F:oxidoreductase activity"/>
    <property type="evidence" value="ECO:0007669"/>
    <property type="project" value="UniProtKB-KW"/>
</dbReference>
<gene>
    <name evidence="6" type="ORF">SAMN05446037_103633</name>
</gene>
<dbReference type="AlphaFoldDB" id="A0A239JMY6"/>
<dbReference type="PANTHER" id="PTHR43401:SF2">
    <property type="entry name" value="L-THREONINE 3-DEHYDROGENASE"/>
    <property type="match status" value="1"/>
</dbReference>
<dbReference type="Proteomes" id="UP000198304">
    <property type="component" value="Unassembled WGS sequence"/>
</dbReference>
<dbReference type="OrthoDB" id="9769198at2"/>
<dbReference type="InterPro" id="IPR020843">
    <property type="entry name" value="ER"/>
</dbReference>
<dbReference type="Pfam" id="PF08240">
    <property type="entry name" value="ADH_N"/>
    <property type="match status" value="1"/>
</dbReference>
<dbReference type="Gene3D" id="3.90.180.10">
    <property type="entry name" value="Medium-chain alcohol dehydrogenases, catalytic domain"/>
    <property type="match status" value="1"/>
</dbReference>
<comment type="similarity">
    <text evidence="4">Belongs to the zinc-containing alcohol dehydrogenase family.</text>
</comment>
<dbReference type="GO" id="GO:0008270">
    <property type="term" value="F:zinc ion binding"/>
    <property type="evidence" value="ECO:0007669"/>
    <property type="project" value="InterPro"/>
</dbReference>
<keyword evidence="2 4" id="KW-0862">Zinc</keyword>
<evidence type="ECO:0000259" key="5">
    <source>
        <dbReference type="SMART" id="SM00829"/>
    </source>
</evidence>
<dbReference type="SUPFAM" id="SSF51735">
    <property type="entry name" value="NAD(P)-binding Rossmann-fold domains"/>
    <property type="match status" value="1"/>
</dbReference>
<feature type="domain" description="Enoyl reductase (ER)" evidence="5">
    <location>
        <begin position="8"/>
        <end position="336"/>
    </location>
</feature>
<dbReference type="InterPro" id="IPR011032">
    <property type="entry name" value="GroES-like_sf"/>
</dbReference>
<sequence length="338" mass="36936">MKAVMVNKPFEIEIVEMEKPKIEKDTEVLIKVKAAGICGSDVHIYHGTNAVATYPRVMGHEIVGVVEEVGEKVTKVKEGDRVIIDQVINCGECYACKIGRGNVCSNLKVRGVHVHGGYREYITAVQDDCYILPEDLSYEDAVMIEPATISAQCLSRAEVTEDDTVLILGAGALGTSILKIARLTGAKIIVADIFDEKLTEAKELGAHYTVNISKGDPISEIKKLTDGYGPTVSIDAACTKETLPLLLDVTGNAGRVITMGFSEELSSVTQLKITAKELDVRGSRLQNKKFQSILDLVKDKKLDLKGSVSHTFNFLELQKALDLIDKKDPTVRKIVLTF</sequence>
<dbReference type="InterPro" id="IPR013149">
    <property type="entry name" value="ADH-like_C"/>
</dbReference>
<dbReference type="Gene3D" id="3.40.50.720">
    <property type="entry name" value="NAD(P)-binding Rossmann-like Domain"/>
    <property type="match status" value="1"/>
</dbReference>
<dbReference type="SUPFAM" id="SSF50129">
    <property type="entry name" value="GroES-like"/>
    <property type="match status" value="1"/>
</dbReference>
<keyword evidence="3" id="KW-0560">Oxidoreductase</keyword>
<dbReference type="PANTHER" id="PTHR43401">
    <property type="entry name" value="L-THREONINE 3-DEHYDROGENASE"/>
    <property type="match status" value="1"/>
</dbReference>
<proteinExistence type="inferred from homology"/>
<organism evidence="6 7">
    <name type="scientific">Anaerovirgula multivorans</name>
    <dbReference type="NCBI Taxonomy" id="312168"/>
    <lineage>
        <taxon>Bacteria</taxon>
        <taxon>Bacillati</taxon>
        <taxon>Bacillota</taxon>
        <taxon>Clostridia</taxon>
        <taxon>Peptostreptococcales</taxon>
        <taxon>Natronincolaceae</taxon>
        <taxon>Anaerovirgula</taxon>
    </lineage>
</organism>
<evidence type="ECO:0000256" key="1">
    <source>
        <dbReference type="ARBA" id="ARBA00022723"/>
    </source>
</evidence>
<dbReference type="EMBL" id="FZOJ01000036">
    <property type="protein sequence ID" value="SNT06124.1"/>
    <property type="molecule type" value="Genomic_DNA"/>
</dbReference>
<name>A0A239JMY6_9FIRM</name>
<reference evidence="6 7" key="1">
    <citation type="submission" date="2017-06" db="EMBL/GenBank/DDBJ databases">
        <authorList>
            <person name="Kim H.J."/>
            <person name="Triplett B.A."/>
        </authorList>
    </citation>
    <scope>NUCLEOTIDE SEQUENCE [LARGE SCALE GENOMIC DNA]</scope>
    <source>
        <strain evidence="6 7">SCA</strain>
    </source>
</reference>
<evidence type="ECO:0000256" key="4">
    <source>
        <dbReference type="RuleBase" id="RU361277"/>
    </source>
</evidence>
<dbReference type="SMART" id="SM00829">
    <property type="entry name" value="PKS_ER"/>
    <property type="match status" value="1"/>
</dbReference>
<comment type="cofactor">
    <cofactor evidence="4">
        <name>Zn(2+)</name>
        <dbReference type="ChEBI" id="CHEBI:29105"/>
    </cofactor>
</comment>
<dbReference type="InterPro" id="IPR036291">
    <property type="entry name" value="NAD(P)-bd_dom_sf"/>
</dbReference>
<evidence type="ECO:0000256" key="3">
    <source>
        <dbReference type="ARBA" id="ARBA00023002"/>
    </source>
</evidence>